<dbReference type="PANTHER" id="PTHR47050:SF1">
    <property type="entry name" value="TETRATRICOPEPTIDE REPEAT PROTEIN 24-LIKE"/>
    <property type="match status" value="1"/>
</dbReference>
<evidence type="ECO:0000256" key="3">
    <source>
        <dbReference type="ARBA" id="ARBA00022989"/>
    </source>
</evidence>
<dbReference type="PRINTS" id="PR02022">
    <property type="entry name" value="AQUAPORIN10M"/>
</dbReference>
<dbReference type="Pfam" id="PF00515">
    <property type="entry name" value="TPR_1"/>
    <property type="match status" value="1"/>
</dbReference>
<dbReference type="SUPFAM" id="SSF48452">
    <property type="entry name" value="TPR-like"/>
    <property type="match status" value="3"/>
</dbReference>
<proteinExistence type="predicted"/>
<keyword evidence="4 6" id="KW-0472">Membrane</keyword>
<comment type="subcellular location">
    <subcellularLocation>
        <location evidence="1">Membrane</location>
        <topology evidence="1">Multi-pass membrane protein</topology>
    </subcellularLocation>
</comment>
<evidence type="ECO:0000256" key="6">
    <source>
        <dbReference type="SAM" id="Phobius"/>
    </source>
</evidence>
<keyword evidence="5" id="KW-0802">TPR repeat</keyword>
<protein>
    <submittedName>
        <fullName evidence="7">Aquaporin-9</fullName>
    </submittedName>
</protein>
<dbReference type="PANTHER" id="PTHR47050">
    <property type="entry name" value="TETRATRICOPEPTIDE REPEAT PROTEIN 24"/>
    <property type="match status" value="1"/>
</dbReference>
<dbReference type="SUPFAM" id="SSF81338">
    <property type="entry name" value="Aquaporin-like"/>
    <property type="match status" value="1"/>
</dbReference>
<dbReference type="GO" id="GO:0016020">
    <property type="term" value="C:membrane"/>
    <property type="evidence" value="ECO:0007669"/>
    <property type="project" value="UniProtKB-SubCell"/>
</dbReference>
<dbReference type="InterPro" id="IPR024812">
    <property type="entry name" value="TPR_24"/>
</dbReference>
<evidence type="ECO:0000256" key="1">
    <source>
        <dbReference type="ARBA" id="ARBA00004141"/>
    </source>
</evidence>
<dbReference type="GO" id="GO:0015267">
    <property type="term" value="F:channel activity"/>
    <property type="evidence" value="ECO:0007669"/>
    <property type="project" value="InterPro"/>
</dbReference>
<feature type="repeat" description="TPR" evidence="5">
    <location>
        <begin position="101"/>
        <end position="134"/>
    </location>
</feature>
<dbReference type="PROSITE" id="PS50005">
    <property type="entry name" value="TPR"/>
    <property type="match status" value="1"/>
</dbReference>
<gene>
    <name evidence="7" type="ORF">EOD39_18040</name>
</gene>
<evidence type="ECO:0000256" key="4">
    <source>
        <dbReference type="ARBA" id="ARBA00023136"/>
    </source>
</evidence>
<dbReference type="InterPro" id="IPR026252">
    <property type="entry name" value="Aquaporin_10"/>
</dbReference>
<accession>A0A444V1T2</accession>
<feature type="transmembrane region" description="Helical" evidence="6">
    <location>
        <begin position="452"/>
        <end position="474"/>
    </location>
</feature>
<name>A0A444V1T2_ACIRT</name>
<dbReference type="EMBL" id="SCEB01003429">
    <property type="protein sequence ID" value="RXM94393.1"/>
    <property type="molecule type" value="Genomic_DNA"/>
</dbReference>
<dbReference type="GO" id="GO:0006833">
    <property type="term" value="P:water transport"/>
    <property type="evidence" value="ECO:0007669"/>
    <property type="project" value="InterPro"/>
</dbReference>
<dbReference type="SMART" id="SM00028">
    <property type="entry name" value="TPR"/>
    <property type="match status" value="6"/>
</dbReference>
<dbReference type="InterPro" id="IPR000425">
    <property type="entry name" value="MIP"/>
</dbReference>
<dbReference type="Pfam" id="PF00230">
    <property type="entry name" value="MIP"/>
    <property type="match status" value="1"/>
</dbReference>
<keyword evidence="2 6" id="KW-0812">Transmembrane</keyword>
<feature type="transmembrane region" description="Helical" evidence="6">
    <location>
        <begin position="59"/>
        <end position="78"/>
    </location>
</feature>
<evidence type="ECO:0000256" key="2">
    <source>
        <dbReference type="ARBA" id="ARBA00022692"/>
    </source>
</evidence>
<evidence type="ECO:0000313" key="8">
    <source>
        <dbReference type="Proteomes" id="UP000289886"/>
    </source>
</evidence>
<dbReference type="InterPro" id="IPR023271">
    <property type="entry name" value="Aquaporin-like"/>
</dbReference>
<dbReference type="InterPro" id="IPR011990">
    <property type="entry name" value="TPR-like_helical_dom_sf"/>
</dbReference>
<dbReference type="AlphaFoldDB" id="A0A444V1T2"/>
<keyword evidence="8" id="KW-1185">Reference proteome</keyword>
<dbReference type="Pfam" id="PF13181">
    <property type="entry name" value="TPR_8"/>
    <property type="match status" value="1"/>
</dbReference>
<dbReference type="Proteomes" id="UP000289886">
    <property type="component" value="Unassembled WGS sequence"/>
</dbReference>
<sequence>MNSSGETEAAAILADIEKLTKSGSQVLADDHHERALSIFKKAYLLSLKLPEGQAQKACLFNLGAAYIAFNLGAAYIAVGKAKKGLKCLMKCKLKEPEGRDADMYFNIGIAYEEMKEYSKAVKFYQKAVNDYGAHQADNTADALIKLAYCSVNLKDPASAAHSFRLAGQSYQQAGRWDYAAMALRECASYMIQSQRFSKAGVQQVLKECHQICKGISHSSLKGKLLNDIGLHYTELKSFNQAKECFTEALGSCSGMSFSIRKRAVLLQNTGAIHNAMNQYETSLKYHAEAADMYGALEERKAQGESLCNLAYAYSQMKNYKTAALYYQEALQAFKDVGDLHGQWQMCEGLGATQFCLGNMDQAIAYYKQALAVFGQSKLFGVGSVAQTVLSRGSMGDPLTIHIGFTLAVTMAVYVAGGVSDAFLDYTGGVLTVTGPNATAHIFSSYPGKHLSILNGFIDQVIGTGALLLCILAILDNKNKGAPKGMEPLMIGLIIMVIGVSMGLNCGYPINPARDLGPRLFTAIAGWGTEVFSAGSHWWWIPVAGPLVGGMVGAVIYVLFIELHHADPQKTPEAENSMKDKYEMIAMS</sequence>
<dbReference type="Gene3D" id="1.25.40.10">
    <property type="entry name" value="Tetratricopeptide repeat domain"/>
    <property type="match status" value="2"/>
</dbReference>
<feature type="transmembrane region" description="Helical" evidence="6">
    <location>
        <begin position="486"/>
        <end position="509"/>
    </location>
</feature>
<evidence type="ECO:0000313" key="7">
    <source>
        <dbReference type="EMBL" id="RXM94393.1"/>
    </source>
</evidence>
<dbReference type="Gene3D" id="1.20.1080.10">
    <property type="entry name" value="Glycerol uptake facilitator protein"/>
    <property type="match status" value="2"/>
</dbReference>
<dbReference type="PRINTS" id="PR00783">
    <property type="entry name" value="MINTRINSICP"/>
</dbReference>
<dbReference type="Pfam" id="PF13424">
    <property type="entry name" value="TPR_12"/>
    <property type="match status" value="1"/>
</dbReference>
<feature type="transmembrane region" description="Helical" evidence="6">
    <location>
        <begin position="537"/>
        <end position="559"/>
    </location>
</feature>
<feature type="transmembrane region" description="Helical" evidence="6">
    <location>
        <begin position="398"/>
        <end position="416"/>
    </location>
</feature>
<organism evidence="7 8">
    <name type="scientific">Acipenser ruthenus</name>
    <name type="common">Sterlet sturgeon</name>
    <dbReference type="NCBI Taxonomy" id="7906"/>
    <lineage>
        <taxon>Eukaryota</taxon>
        <taxon>Metazoa</taxon>
        <taxon>Chordata</taxon>
        <taxon>Craniata</taxon>
        <taxon>Vertebrata</taxon>
        <taxon>Euteleostomi</taxon>
        <taxon>Actinopterygii</taxon>
        <taxon>Chondrostei</taxon>
        <taxon>Acipenseriformes</taxon>
        <taxon>Acipenseridae</taxon>
        <taxon>Acipenser</taxon>
    </lineage>
</organism>
<dbReference type="PROSITE" id="PS50293">
    <property type="entry name" value="TPR_REGION"/>
    <property type="match status" value="1"/>
</dbReference>
<keyword evidence="3 6" id="KW-1133">Transmembrane helix</keyword>
<dbReference type="InterPro" id="IPR019734">
    <property type="entry name" value="TPR_rpt"/>
</dbReference>
<evidence type="ECO:0000256" key="5">
    <source>
        <dbReference type="PROSITE-ProRule" id="PRU00339"/>
    </source>
</evidence>
<comment type="caution">
    <text evidence="7">The sequence shown here is derived from an EMBL/GenBank/DDBJ whole genome shotgun (WGS) entry which is preliminary data.</text>
</comment>
<reference evidence="7 8" key="1">
    <citation type="submission" date="2019-01" db="EMBL/GenBank/DDBJ databases">
        <title>Draft Genome and Complete Hox-Cluster Characterization of the Sterlet Sturgeon (Acipenser ruthenus).</title>
        <authorList>
            <person name="Wei Q."/>
        </authorList>
    </citation>
    <scope>NUCLEOTIDE SEQUENCE [LARGE SCALE GENOMIC DNA]</scope>
    <source>
        <strain evidence="7">WHYD16114868_AA</strain>
        <tissue evidence="7">Blood</tissue>
    </source>
</reference>